<dbReference type="EMBL" id="MDYN01000001">
    <property type="protein sequence ID" value="OQD90640.1"/>
    <property type="molecule type" value="Genomic_DNA"/>
</dbReference>
<evidence type="ECO:0000256" key="2">
    <source>
        <dbReference type="ARBA" id="ARBA00022679"/>
    </source>
</evidence>
<dbReference type="Pfam" id="PF22624">
    <property type="entry name" value="AASDHPPT_N"/>
    <property type="match status" value="1"/>
</dbReference>
<feature type="domain" description="4'-phosphopantetheinyl transferase N-terminal" evidence="4">
    <location>
        <begin position="49"/>
        <end position="129"/>
    </location>
</feature>
<comment type="caution">
    <text evidence="5">The sequence shown here is derived from an EMBL/GenBank/DDBJ whole genome shotgun (WGS) entry which is preliminary data.</text>
</comment>
<dbReference type="PANTHER" id="PTHR12215:SF10">
    <property type="entry name" value="L-AMINOADIPATE-SEMIALDEHYDE DEHYDROGENASE-PHOSPHOPANTETHEINYL TRANSFERASE"/>
    <property type="match status" value="1"/>
</dbReference>
<protein>
    <recommendedName>
        <fullName evidence="1">holo-[acyl-carrier-protein] synthase</fullName>
        <ecNumber evidence="1">2.7.8.7</ecNumber>
    </recommendedName>
</protein>
<dbReference type="GO" id="GO:0019878">
    <property type="term" value="P:lysine biosynthetic process via aminoadipic acid"/>
    <property type="evidence" value="ECO:0007669"/>
    <property type="project" value="TreeGrafter"/>
</dbReference>
<gene>
    <name evidence="5" type="ORF">PENANT_c001G11190</name>
</gene>
<evidence type="ECO:0000259" key="3">
    <source>
        <dbReference type="Pfam" id="PF01648"/>
    </source>
</evidence>
<dbReference type="EC" id="2.7.8.7" evidence="1"/>
<dbReference type="OrthoDB" id="26719at2759"/>
<evidence type="ECO:0000259" key="4">
    <source>
        <dbReference type="Pfam" id="PF22624"/>
    </source>
</evidence>
<dbReference type="InterPro" id="IPR050559">
    <property type="entry name" value="P-Pant_transferase_sf"/>
</dbReference>
<dbReference type="InterPro" id="IPR037143">
    <property type="entry name" value="4-PPantetheinyl_Trfase_dom_sf"/>
</dbReference>
<dbReference type="PANTHER" id="PTHR12215">
    <property type="entry name" value="PHOSPHOPANTETHEINE TRANSFERASE"/>
    <property type="match status" value="1"/>
</dbReference>
<dbReference type="Gene3D" id="3.90.470.20">
    <property type="entry name" value="4'-phosphopantetheinyl transferase domain"/>
    <property type="match status" value="1"/>
</dbReference>
<dbReference type="GO" id="GO:0008897">
    <property type="term" value="F:holo-[acyl-carrier-protein] synthase activity"/>
    <property type="evidence" value="ECO:0007669"/>
    <property type="project" value="UniProtKB-EC"/>
</dbReference>
<dbReference type="Proteomes" id="UP000191672">
    <property type="component" value="Unassembled WGS sequence"/>
</dbReference>
<dbReference type="InterPro" id="IPR008278">
    <property type="entry name" value="4-PPantetheinyl_Trfase_dom"/>
</dbReference>
<keyword evidence="2" id="KW-0808">Transferase</keyword>
<reference evidence="6" key="1">
    <citation type="journal article" date="2017" name="Nat. Microbiol.">
        <title>Global analysis of biosynthetic gene clusters reveals vast potential of secondary metabolite production in Penicillium species.</title>
        <authorList>
            <person name="Nielsen J.C."/>
            <person name="Grijseels S."/>
            <person name="Prigent S."/>
            <person name="Ji B."/>
            <person name="Dainat J."/>
            <person name="Nielsen K.F."/>
            <person name="Frisvad J.C."/>
            <person name="Workman M."/>
            <person name="Nielsen J."/>
        </authorList>
    </citation>
    <scope>NUCLEOTIDE SEQUENCE [LARGE SCALE GENOMIC DNA]</scope>
    <source>
        <strain evidence="6">IBT 31811</strain>
    </source>
</reference>
<dbReference type="Pfam" id="PF01648">
    <property type="entry name" value="ACPS"/>
    <property type="match status" value="1"/>
</dbReference>
<dbReference type="InterPro" id="IPR055066">
    <property type="entry name" value="AASDHPPT_N"/>
</dbReference>
<dbReference type="GO" id="GO:0005829">
    <property type="term" value="C:cytosol"/>
    <property type="evidence" value="ECO:0007669"/>
    <property type="project" value="TreeGrafter"/>
</dbReference>
<sequence>MVTNTIRQEDISTPLNSDKVDNSLASQPTLVRWYIDTRRWDDMALNLPLLETLTQSDRDAVLKYHHLSDKRMSLASQLLKYFFVHQATGASWKEIMIRRTPMPENRPYYDSSVEFNVSHQASLTVLAGSRAPESNTLTSSYPPRVGIDIACVDEPNRRRSDRPPKTLTALASFVDIFTEVLSARELETIKNPRATLELARKHGINKSDAGGDSEESLALYGLRLFYSVWALKEAYLKMTGDGLLATWVRDLQFSNVIPPEPVSKRGVTEYPLCEPSPVEQTTFIAPSVQNWGAPYTDIQIKLKGNPVNHVRVQLSAFESDFIVATAAAGSSIGTVSKQVQNDGDHHLPGYFELSDQNGAKDMRIAPSAVRTVGERDPWRVQSAISDPWLPMQEVDIDLDIRPCAEGRCVHFQSPQSIFAYANTQTFESSG</sequence>
<evidence type="ECO:0000313" key="5">
    <source>
        <dbReference type="EMBL" id="OQD90640.1"/>
    </source>
</evidence>
<dbReference type="SUPFAM" id="SSF56214">
    <property type="entry name" value="4'-phosphopantetheinyl transferase"/>
    <property type="match status" value="2"/>
</dbReference>
<dbReference type="AlphaFoldDB" id="A0A1V6QN30"/>
<accession>A0A1V6QN30</accession>
<keyword evidence="6" id="KW-1185">Reference proteome</keyword>
<organism evidence="5 6">
    <name type="scientific">Penicillium antarcticum</name>
    <dbReference type="NCBI Taxonomy" id="416450"/>
    <lineage>
        <taxon>Eukaryota</taxon>
        <taxon>Fungi</taxon>
        <taxon>Dikarya</taxon>
        <taxon>Ascomycota</taxon>
        <taxon>Pezizomycotina</taxon>
        <taxon>Eurotiomycetes</taxon>
        <taxon>Eurotiomycetidae</taxon>
        <taxon>Eurotiales</taxon>
        <taxon>Aspergillaceae</taxon>
        <taxon>Penicillium</taxon>
    </lineage>
</organism>
<dbReference type="STRING" id="416450.A0A1V6QN30"/>
<evidence type="ECO:0000313" key="6">
    <source>
        <dbReference type="Proteomes" id="UP000191672"/>
    </source>
</evidence>
<evidence type="ECO:0000256" key="1">
    <source>
        <dbReference type="ARBA" id="ARBA00013172"/>
    </source>
</evidence>
<name>A0A1V6QN30_9EURO</name>
<feature type="domain" description="4'-phosphopantetheinyl transferase" evidence="3">
    <location>
        <begin position="144"/>
        <end position="256"/>
    </location>
</feature>
<dbReference type="GO" id="GO:0000287">
    <property type="term" value="F:magnesium ion binding"/>
    <property type="evidence" value="ECO:0007669"/>
    <property type="project" value="InterPro"/>
</dbReference>
<proteinExistence type="predicted"/>